<keyword evidence="7" id="KW-1185">Reference proteome</keyword>
<evidence type="ECO:0000313" key="7">
    <source>
        <dbReference type="Proteomes" id="UP001519654"/>
    </source>
</evidence>
<protein>
    <submittedName>
        <fullName evidence="6">Tyrosine-type recombinase/integrase</fullName>
    </submittedName>
</protein>
<feature type="domain" description="Tyr recombinase" evidence="5">
    <location>
        <begin position="178"/>
        <end position="377"/>
    </location>
</feature>
<evidence type="ECO:0000256" key="3">
    <source>
        <dbReference type="ARBA" id="ARBA00023125"/>
    </source>
</evidence>
<evidence type="ECO:0000256" key="1">
    <source>
        <dbReference type="ARBA" id="ARBA00008857"/>
    </source>
</evidence>
<dbReference type="PROSITE" id="PS51898">
    <property type="entry name" value="TYR_RECOMBINASE"/>
    <property type="match status" value="1"/>
</dbReference>
<proteinExistence type="inferred from homology"/>
<evidence type="ECO:0000259" key="5">
    <source>
        <dbReference type="PROSITE" id="PS51898"/>
    </source>
</evidence>
<keyword evidence="3" id="KW-0238">DNA-binding</keyword>
<sequence length="385" mass="42004">MARPPLAIGTAGKIKVTGAGAAWRARCRFRDYDGVVRAMERNGTTKSGAERALKEAVRDRVRVDPTAEINPDTKLSIVAEAWWAGFSLSDKSPGTKRIYRERLDAQIIPSVGNIRCRELSVGTAERFLRAVEAKHGPALTKTARSVLSNVCSYAARLDAMTRNPVRDTSPISVKPKKGKPRALTAAGVRQLRAYVTYDQVARRRDIPDLIDIMAATGMRVGEALALVWDAVNLDAKTVEVRGTVIRIKGAGLIIKPEPKTEAGYRTLILPDWAITVLRTRRHQEALNFGELGLVFPSAVGTLRDPSNVDHQIKDAFVYAGLPDLTSHVLRKTVATLMDEAGLTARQAADQLGHAKVSMTQDTYFARKTLDTGAAKALDILAFENA</sequence>
<reference evidence="6 7" key="1">
    <citation type="submission" date="2021-06" db="EMBL/GenBank/DDBJ databases">
        <title>Actinoplanes lichenicola sp. nov., and Actinoplanes ovalisporus sp. nov., isolated from lichen in Thailand.</title>
        <authorList>
            <person name="Saeng-In P."/>
            <person name="Kanchanasin P."/>
            <person name="Yuki M."/>
            <person name="Kudo T."/>
            <person name="Ohkuma M."/>
            <person name="Phongsopitanun W."/>
            <person name="Tanasupawat S."/>
        </authorList>
    </citation>
    <scope>NUCLEOTIDE SEQUENCE [LARGE SCALE GENOMIC DNA]</scope>
    <source>
        <strain evidence="6 7">NBRC 110975</strain>
    </source>
</reference>
<evidence type="ECO:0000256" key="2">
    <source>
        <dbReference type="ARBA" id="ARBA00022908"/>
    </source>
</evidence>
<comment type="caution">
    <text evidence="6">The sequence shown here is derived from an EMBL/GenBank/DDBJ whole genome shotgun (WGS) entry which is preliminary data.</text>
</comment>
<dbReference type="CDD" id="cd01189">
    <property type="entry name" value="INT_ICEBs1_C_like"/>
    <property type="match status" value="1"/>
</dbReference>
<dbReference type="InterPro" id="IPR013762">
    <property type="entry name" value="Integrase-like_cat_sf"/>
</dbReference>
<evidence type="ECO:0000313" key="6">
    <source>
        <dbReference type="EMBL" id="MBU2669927.1"/>
    </source>
</evidence>
<comment type="similarity">
    <text evidence="1">Belongs to the 'phage' integrase family.</text>
</comment>
<dbReference type="Gene3D" id="1.10.150.130">
    <property type="match status" value="1"/>
</dbReference>
<dbReference type="Pfam" id="PF00589">
    <property type="entry name" value="Phage_integrase"/>
    <property type="match status" value="1"/>
</dbReference>
<dbReference type="Pfam" id="PF22022">
    <property type="entry name" value="Phage_int_M"/>
    <property type="match status" value="1"/>
</dbReference>
<dbReference type="InterPro" id="IPR011010">
    <property type="entry name" value="DNA_brk_join_enz"/>
</dbReference>
<name>A0ABS5Z2J8_9ACTN</name>
<dbReference type="RefSeq" id="WP_215795142.1">
    <property type="nucleotide sequence ID" value="NZ_JAHKKG010000016.1"/>
</dbReference>
<gene>
    <name evidence="6" type="ORF">KOI35_41100</name>
</gene>
<dbReference type="InterPro" id="IPR010998">
    <property type="entry name" value="Integrase_recombinase_N"/>
</dbReference>
<dbReference type="PANTHER" id="PTHR30629:SF2">
    <property type="entry name" value="PROPHAGE INTEGRASE INTS-RELATED"/>
    <property type="match status" value="1"/>
</dbReference>
<dbReference type="InterPro" id="IPR050808">
    <property type="entry name" value="Phage_Integrase"/>
</dbReference>
<dbReference type="InterPro" id="IPR002104">
    <property type="entry name" value="Integrase_catalytic"/>
</dbReference>
<accession>A0ABS5Z2J8</accession>
<dbReference type="PANTHER" id="PTHR30629">
    <property type="entry name" value="PROPHAGE INTEGRASE"/>
    <property type="match status" value="1"/>
</dbReference>
<dbReference type="Gene3D" id="1.10.443.10">
    <property type="entry name" value="Intergrase catalytic core"/>
    <property type="match status" value="1"/>
</dbReference>
<keyword evidence="4" id="KW-0233">DNA recombination</keyword>
<dbReference type="Proteomes" id="UP001519654">
    <property type="component" value="Unassembled WGS sequence"/>
</dbReference>
<dbReference type="InterPro" id="IPR053876">
    <property type="entry name" value="Phage_int_M"/>
</dbReference>
<dbReference type="SUPFAM" id="SSF56349">
    <property type="entry name" value="DNA breaking-rejoining enzymes"/>
    <property type="match status" value="1"/>
</dbReference>
<dbReference type="EMBL" id="JAHKKG010000016">
    <property type="protein sequence ID" value="MBU2669927.1"/>
    <property type="molecule type" value="Genomic_DNA"/>
</dbReference>
<organism evidence="6 7">
    <name type="scientific">Paractinoplanes bogorensis</name>
    <dbReference type="NCBI Taxonomy" id="1610840"/>
    <lineage>
        <taxon>Bacteria</taxon>
        <taxon>Bacillati</taxon>
        <taxon>Actinomycetota</taxon>
        <taxon>Actinomycetes</taxon>
        <taxon>Micromonosporales</taxon>
        <taxon>Micromonosporaceae</taxon>
        <taxon>Paractinoplanes</taxon>
    </lineage>
</organism>
<keyword evidence="2" id="KW-0229">DNA integration</keyword>
<evidence type="ECO:0000256" key="4">
    <source>
        <dbReference type="ARBA" id="ARBA00023172"/>
    </source>
</evidence>